<dbReference type="CDD" id="cd02440">
    <property type="entry name" value="AdoMet_MTases"/>
    <property type="match status" value="1"/>
</dbReference>
<dbReference type="Proteomes" id="UP000186817">
    <property type="component" value="Unassembled WGS sequence"/>
</dbReference>
<reference evidence="11 12" key="1">
    <citation type="submission" date="2016-02" db="EMBL/GenBank/DDBJ databases">
        <title>Genome analysis of coral dinoflagellate symbionts highlights evolutionary adaptations to a symbiotic lifestyle.</title>
        <authorList>
            <person name="Aranda M."/>
            <person name="Li Y."/>
            <person name="Liew Y.J."/>
            <person name="Baumgarten S."/>
            <person name="Simakov O."/>
            <person name="Wilson M."/>
            <person name="Piel J."/>
            <person name="Ashoor H."/>
            <person name="Bougouffa S."/>
            <person name="Bajic V.B."/>
            <person name="Ryu T."/>
            <person name="Ravasi T."/>
            <person name="Bayer T."/>
            <person name="Micklem G."/>
            <person name="Kim H."/>
            <person name="Bhak J."/>
            <person name="Lajeunesse T.C."/>
            <person name="Voolstra C.R."/>
        </authorList>
    </citation>
    <scope>NUCLEOTIDE SEQUENCE [LARGE SCALE GENOMIC DNA]</scope>
    <source>
        <strain evidence="11 12">CCMP2467</strain>
    </source>
</reference>
<evidence type="ECO:0000313" key="12">
    <source>
        <dbReference type="Proteomes" id="UP000186817"/>
    </source>
</evidence>
<dbReference type="EMBL" id="LSRX01000010">
    <property type="protein sequence ID" value="OLQ14862.1"/>
    <property type="molecule type" value="Genomic_DNA"/>
</dbReference>
<dbReference type="Gene3D" id="1.10.10.2150">
    <property type="entry name" value="Ribosomal RNA-processing protein 8, N-terminal domain"/>
    <property type="match status" value="1"/>
</dbReference>
<accession>A0A1Q9F5D4</accession>
<comment type="caution">
    <text evidence="11">The sequence shown here is derived from an EMBL/GenBank/DDBJ whole genome shotgun (WGS) entry which is preliminary data.</text>
</comment>
<dbReference type="GO" id="GO:0005677">
    <property type="term" value="C:chromatin silencing complex"/>
    <property type="evidence" value="ECO:0007669"/>
    <property type="project" value="TreeGrafter"/>
</dbReference>
<keyword evidence="4 8" id="KW-0489">Methyltransferase</keyword>
<feature type="compositionally biased region" description="Polar residues" evidence="9">
    <location>
        <begin position="73"/>
        <end position="82"/>
    </location>
</feature>
<sequence>MYHIPDTIYHGTGYFSFFFMFASLFRSKAQRPKAKPKSQDSAPSRRGPAPEPKAKEPLSKKARKRLKAQQKQEPASKSSLQKKSIPGDADAGPKAAPKRPNSVLGGAAHRLKGSRFRWLNESLYTMTGKEALKMFTNDPSLAEAYHEGFRAQASKWPRNPLDGVISWLRKEVPKEAVIGDFGCGDARLALELSKRKVHSFDLVKINERVTACNLAHVPLPNASLDVAVFCLALMGTDWIKFVEEAHRCLKPGGLCHIVEVESRFADVQAVVRTIEAVGFQRLLMTPGSFFVELRFKRSKSQEPAAGSSHKKVGKKRKKDVDGGALLGACTYRKR</sequence>
<dbReference type="GO" id="GO:0005730">
    <property type="term" value="C:nucleolus"/>
    <property type="evidence" value="ECO:0007669"/>
    <property type="project" value="UniProtKB-SubCell"/>
</dbReference>
<evidence type="ECO:0000256" key="4">
    <source>
        <dbReference type="ARBA" id="ARBA00022603"/>
    </source>
</evidence>
<dbReference type="GO" id="GO:0008168">
    <property type="term" value="F:methyltransferase activity"/>
    <property type="evidence" value="ECO:0007669"/>
    <property type="project" value="UniProtKB-KW"/>
</dbReference>
<evidence type="ECO:0000256" key="7">
    <source>
        <dbReference type="ARBA" id="ARBA00023242"/>
    </source>
</evidence>
<keyword evidence="6 8" id="KW-0949">S-adenosyl-L-methionine</keyword>
<dbReference type="PANTHER" id="PTHR12787:SF0">
    <property type="entry name" value="RIBOSOMAL RNA-PROCESSING PROTEIN 8"/>
    <property type="match status" value="1"/>
</dbReference>
<name>A0A1Q9F5D4_SYMMI</name>
<dbReference type="GO" id="GO:0046015">
    <property type="term" value="P:regulation of transcription by glucose"/>
    <property type="evidence" value="ECO:0007669"/>
    <property type="project" value="TreeGrafter"/>
</dbReference>
<proteinExistence type="inferred from homology"/>
<dbReference type="GO" id="GO:0033553">
    <property type="term" value="C:rDNA heterochromatin"/>
    <property type="evidence" value="ECO:0007669"/>
    <property type="project" value="TreeGrafter"/>
</dbReference>
<feature type="transmembrane region" description="Helical" evidence="10">
    <location>
        <begin position="7"/>
        <end position="25"/>
    </location>
</feature>
<evidence type="ECO:0000256" key="3">
    <source>
        <dbReference type="ARBA" id="ARBA00022552"/>
    </source>
</evidence>
<dbReference type="GO" id="GO:0006364">
    <property type="term" value="P:rRNA processing"/>
    <property type="evidence" value="ECO:0007669"/>
    <property type="project" value="UniProtKB-UniRule"/>
</dbReference>
<evidence type="ECO:0000256" key="5">
    <source>
        <dbReference type="ARBA" id="ARBA00022679"/>
    </source>
</evidence>
<dbReference type="SUPFAM" id="SSF53335">
    <property type="entry name" value="S-adenosyl-L-methionine-dependent methyltransferases"/>
    <property type="match status" value="1"/>
</dbReference>
<comment type="subcellular location">
    <subcellularLocation>
        <location evidence="1 8">Nucleus</location>
        <location evidence="1 8">Nucleolus</location>
    </subcellularLocation>
</comment>
<dbReference type="EC" id="2.1.1.-" evidence="8"/>
<dbReference type="Pfam" id="PF05148">
    <property type="entry name" value="Methyltransf_8"/>
    <property type="match status" value="1"/>
</dbReference>
<protein>
    <recommendedName>
        <fullName evidence="8">Ribosomal RNA-processing protein 8</fullName>
        <ecNumber evidence="8">2.1.1.-</ecNumber>
    </recommendedName>
</protein>
<keyword evidence="3 8" id="KW-0698">rRNA processing</keyword>
<comment type="function">
    <text evidence="8">Probable methyltransferase required to silence rDNA.</text>
</comment>
<dbReference type="GO" id="GO:0000183">
    <property type="term" value="P:rDNA heterochromatin formation"/>
    <property type="evidence" value="ECO:0007669"/>
    <property type="project" value="TreeGrafter"/>
</dbReference>
<organism evidence="11 12">
    <name type="scientific">Symbiodinium microadriaticum</name>
    <name type="common">Dinoflagellate</name>
    <name type="synonym">Zooxanthella microadriatica</name>
    <dbReference type="NCBI Taxonomy" id="2951"/>
    <lineage>
        <taxon>Eukaryota</taxon>
        <taxon>Sar</taxon>
        <taxon>Alveolata</taxon>
        <taxon>Dinophyceae</taxon>
        <taxon>Suessiales</taxon>
        <taxon>Symbiodiniaceae</taxon>
        <taxon>Symbiodinium</taxon>
    </lineage>
</organism>
<evidence type="ECO:0000256" key="6">
    <source>
        <dbReference type="ARBA" id="ARBA00022691"/>
    </source>
</evidence>
<dbReference type="InterPro" id="IPR042036">
    <property type="entry name" value="RRP8_N"/>
</dbReference>
<feature type="compositionally biased region" description="Basic residues" evidence="9">
    <location>
        <begin position="308"/>
        <end position="317"/>
    </location>
</feature>
<keyword evidence="10" id="KW-1133">Transmembrane helix</keyword>
<comment type="similarity">
    <text evidence="2 8">Belongs to the methyltransferase superfamily. RRP8 family.</text>
</comment>
<evidence type="ECO:0000256" key="1">
    <source>
        <dbReference type="ARBA" id="ARBA00004604"/>
    </source>
</evidence>
<keyword evidence="12" id="KW-1185">Reference proteome</keyword>
<keyword evidence="7 8" id="KW-0539">Nucleus</keyword>
<dbReference type="InterPro" id="IPR029063">
    <property type="entry name" value="SAM-dependent_MTases_sf"/>
</dbReference>
<dbReference type="PANTHER" id="PTHR12787">
    <property type="entry name" value="RIBOSOMAL RNA-PROCESSING PROTEIN 8"/>
    <property type="match status" value="1"/>
</dbReference>
<dbReference type="OMA" id="HEGFRAQ"/>
<evidence type="ECO:0000256" key="8">
    <source>
        <dbReference type="RuleBase" id="RU365074"/>
    </source>
</evidence>
<keyword evidence="10" id="KW-0812">Transmembrane</keyword>
<dbReference type="GO" id="GO:0032259">
    <property type="term" value="P:methylation"/>
    <property type="evidence" value="ECO:0007669"/>
    <property type="project" value="UniProtKB-KW"/>
</dbReference>
<keyword evidence="5 8" id="KW-0808">Transferase</keyword>
<feature type="compositionally biased region" description="Low complexity" evidence="9">
    <location>
        <begin position="86"/>
        <end position="100"/>
    </location>
</feature>
<evidence type="ECO:0000256" key="9">
    <source>
        <dbReference type="SAM" id="MobiDB-lite"/>
    </source>
</evidence>
<gene>
    <name evidence="11" type="primary">rrp8</name>
    <name evidence="11" type="ORF">AK812_SmicGene977</name>
</gene>
<feature type="region of interest" description="Disordered" evidence="9">
    <location>
        <begin position="29"/>
        <end position="107"/>
    </location>
</feature>
<dbReference type="AlphaFoldDB" id="A0A1Q9F5D4"/>
<dbReference type="GO" id="GO:0042149">
    <property type="term" value="P:cellular response to glucose starvation"/>
    <property type="evidence" value="ECO:0007669"/>
    <property type="project" value="TreeGrafter"/>
</dbReference>
<evidence type="ECO:0000256" key="10">
    <source>
        <dbReference type="SAM" id="Phobius"/>
    </source>
</evidence>
<evidence type="ECO:0000313" key="11">
    <source>
        <dbReference type="EMBL" id="OLQ14862.1"/>
    </source>
</evidence>
<dbReference type="FunFam" id="1.10.10.2150:FF:000001">
    <property type="entry name" value="Ribosomal RNA-processing protein 8"/>
    <property type="match status" value="1"/>
</dbReference>
<dbReference type="OrthoDB" id="10258825at2759"/>
<feature type="region of interest" description="Disordered" evidence="9">
    <location>
        <begin position="299"/>
        <end position="319"/>
    </location>
</feature>
<dbReference type="InterPro" id="IPR007823">
    <property type="entry name" value="RRP8"/>
</dbReference>
<dbReference type="Gene3D" id="3.40.50.150">
    <property type="entry name" value="Vaccinia Virus protein VP39"/>
    <property type="match status" value="1"/>
</dbReference>
<keyword evidence="10" id="KW-0472">Membrane</keyword>
<evidence type="ECO:0000256" key="2">
    <source>
        <dbReference type="ARBA" id="ARBA00006301"/>
    </source>
</evidence>